<sequence>MSKRKRLTGKAAIKALTKWFKALSPQKKCKVVERQREYFRLEGQKAAARLEELNRENRY</sequence>
<gene>
    <name evidence="1" type="ORF">A3A38_04480</name>
</gene>
<dbReference type="EMBL" id="MFLY01000042">
    <property type="protein sequence ID" value="OGG72567.1"/>
    <property type="molecule type" value="Genomic_DNA"/>
</dbReference>
<name>A0A1F6EFY4_9BACT</name>
<dbReference type="AlphaFoldDB" id="A0A1F6EFY4"/>
<organism evidence="1 2">
    <name type="scientific">Candidatus Kaiserbacteria bacterium RIFCSPLOWO2_01_FULL_53_17</name>
    <dbReference type="NCBI Taxonomy" id="1798511"/>
    <lineage>
        <taxon>Bacteria</taxon>
        <taxon>Candidatus Kaiseribacteriota</taxon>
    </lineage>
</organism>
<dbReference type="Proteomes" id="UP000177306">
    <property type="component" value="Unassembled WGS sequence"/>
</dbReference>
<evidence type="ECO:0000313" key="1">
    <source>
        <dbReference type="EMBL" id="OGG72567.1"/>
    </source>
</evidence>
<protein>
    <submittedName>
        <fullName evidence="1">Uncharacterized protein</fullName>
    </submittedName>
</protein>
<accession>A0A1F6EFY4</accession>
<reference evidence="1 2" key="1">
    <citation type="journal article" date="2016" name="Nat. Commun.">
        <title>Thousands of microbial genomes shed light on interconnected biogeochemical processes in an aquifer system.</title>
        <authorList>
            <person name="Anantharaman K."/>
            <person name="Brown C.T."/>
            <person name="Hug L.A."/>
            <person name="Sharon I."/>
            <person name="Castelle C.J."/>
            <person name="Probst A.J."/>
            <person name="Thomas B.C."/>
            <person name="Singh A."/>
            <person name="Wilkins M.J."/>
            <person name="Karaoz U."/>
            <person name="Brodie E.L."/>
            <person name="Williams K.H."/>
            <person name="Hubbard S.S."/>
            <person name="Banfield J.F."/>
        </authorList>
    </citation>
    <scope>NUCLEOTIDE SEQUENCE [LARGE SCALE GENOMIC DNA]</scope>
</reference>
<proteinExistence type="predicted"/>
<evidence type="ECO:0000313" key="2">
    <source>
        <dbReference type="Proteomes" id="UP000177306"/>
    </source>
</evidence>
<comment type="caution">
    <text evidence="1">The sequence shown here is derived from an EMBL/GenBank/DDBJ whole genome shotgun (WGS) entry which is preliminary data.</text>
</comment>